<dbReference type="SUPFAM" id="SSF48452">
    <property type="entry name" value="TPR-like"/>
    <property type="match status" value="1"/>
</dbReference>
<organism evidence="3 4">
    <name type="scientific">Cymbomonas tetramitiformis</name>
    <dbReference type="NCBI Taxonomy" id="36881"/>
    <lineage>
        <taxon>Eukaryota</taxon>
        <taxon>Viridiplantae</taxon>
        <taxon>Chlorophyta</taxon>
        <taxon>Pyramimonadophyceae</taxon>
        <taxon>Pyramimonadales</taxon>
        <taxon>Pyramimonadaceae</taxon>
        <taxon>Cymbomonas</taxon>
    </lineage>
</organism>
<protein>
    <submittedName>
        <fullName evidence="3">Uncharacterized protein</fullName>
    </submittedName>
</protein>
<evidence type="ECO:0000313" key="4">
    <source>
        <dbReference type="Proteomes" id="UP001190700"/>
    </source>
</evidence>
<dbReference type="InterPro" id="IPR011990">
    <property type="entry name" value="TPR-like_helical_dom_sf"/>
</dbReference>
<dbReference type="PANTHER" id="PTHR11006:SF4">
    <property type="entry name" value="PROTEIN ARGININE N-METHYLTRANSFERASE 7"/>
    <property type="match status" value="1"/>
</dbReference>
<keyword evidence="4" id="KW-1185">Reference proteome</keyword>
<proteinExistence type="predicted"/>
<evidence type="ECO:0000256" key="1">
    <source>
        <dbReference type="ARBA" id="ARBA00022691"/>
    </source>
</evidence>
<feature type="non-terminal residue" evidence="3">
    <location>
        <position position="1"/>
    </location>
</feature>
<dbReference type="Gene3D" id="3.40.50.150">
    <property type="entry name" value="Vaccinia Virus protein VP39"/>
    <property type="match status" value="1"/>
</dbReference>
<dbReference type="Gene3D" id="1.25.40.10">
    <property type="entry name" value="Tetratricopeptide repeat domain"/>
    <property type="match status" value="1"/>
</dbReference>
<dbReference type="GO" id="GO:0042054">
    <property type="term" value="F:histone methyltransferase activity"/>
    <property type="evidence" value="ECO:0007669"/>
    <property type="project" value="TreeGrafter"/>
</dbReference>
<dbReference type="AlphaFoldDB" id="A0AAE0KV23"/>
<comment type="caution">
    <text evidence="3">The sequence shown here is derived from an EMBL/GenBank/DDBJ whole genome shotgun (WGS) entry which is preliminary data.</text>
</comment>
<dbReference type="GO" id="GO:0016274">
    <property type="term" value="F:protein-arginine N-methyltransferase activity"/>
    <property type="evidence" value="ECO:0007669"/>
    <property type="project" value="InterPro"/>
</dbReference>
<sequence>VFRKMKEGNLTHPEVYITHSNRAAAYLNLGLYEEALHDARKCQDLAEAQFEKNFERSAAPSYIKGFARKGFAYCGLRRWRDAKAAFEEGLSYDPFQEDLKRGLQEATQGILKDLIEGKSKQTLALTAPPKKERIGYLPYDAPLHRIHAKDMLPVKLLTPFQAENDYHVKDTYNYMTVQTDIRRPKIHIAYLEDRVYHDIMERALKVAINRIQDEAKDVRAVNLGCGAGLLAMQMLRMGAYHVTCSERWLYLAMAAKELMLNNGFSDDQVKVVYKRPGDLGLIRDVPVYCNLCVTDILDDGLLTSGVVPALQHALHHLLLPDAIVMPAAVTVYMQAVELRTRDVCGFDVSAMNLHRWHPAYSTGVPLDPGAFVPLSEPITCWHFDMYLPPEESEQKRVEVEFVRPGLCNAVIFWHALAQRPPELPPRLGEAEMCTPAPAPPLTGRSSSGHPRGAPQAPGR</sequence>
<dbReference type="InterPro" id="IPR025799">
    <property type="entry name" value="Arg_MeTrfase"/>
</dbReference>
<evidence type="ECO:0000313" key="3">
    <source>
        <dbReference type="EMBL" id="KAK3261796.1"/>
    </source>
</evidence>
<dbReference type="Proteomes" id="UP001190700">
    <property type="component" value="Unassembled WGS sequence"/>
</dbReference>
<evidence type="ECO:0000256" key="2">
    <source>
        <dbReference type="SAM" id="MobiDB-lite"/>
    </source>
</evidence>
<reference evidence="3 4" key="1">
    <citation type="journal article" date="2015" name="Genome Biol. Evol.">
        <title>Comparative Genomics of a Bacterivorous Green Alga Reveals Evolutionary Causalities and Consequences of Phago-Mixotrophic Mode of Nutrition.</title>
        <authorList>
            <person name="Burns J.A."/>
            <person name="Paasch A."/>
            <person name="Narechania A."/>
            <person name="Kim E."/>
        </authorList>
    </citation>
    <scope>NUCLEOTIDE SEQUENCE [LARGE SCALE GENOMIC DNA]</scope>
    <source>
        <strain evidence="3 4">PLY_AMNH</strain>
    </source>
</reference>
<dbReference type="SMART" id="SM00028">
    <property type="entry name" value="TPR"/>
    <property type="match status" value="2"/>
</dbReference>
<dbReference type="PANTHER" id="PTHR11006">
    <property type="entry name" value="PROTEIN ARGININE N-METHYLTRANSFERASE"/>
    <property type="match status" value="1"/>
</dbReference>
<dbReference type="Gene3D" id="2.70.160.11">
    <property type="entry name" value="Hnrnp arginine n-methyltransferase1"/>
    <property type="match status" value="1"/>
</dbReference>
<dbReference type="SUPFAM" id="SSF53335">
    <property type="entry name" value="S-adenosyl-L-methionine-dependent methyltransferases"/>
    <property type="match status" value="1"/>
</dbReference>
<dbReference type="InterPro" id="IPR029063">
    <property type="entry name" value="SAM-dependent_MTases_sf"/>
</dbReference>
<dbReference type="InterPro" id="IPR019734">
    <property type="entry name" value="TPR_rpt"/>
</dbReference>
<feature type="region of interest" description="Disordered" evidence="2">
    <location>
        <begin position="426"/>
        <end position="459"/>
    </location>
</feature>
<accession>A0AAE0KV23</accession>
<name>A0AAE0KV23_9CHLO</name>
<gene>
    <name evidence="3" type="ORF">CYMTET_29312</name>
</gene>
<keyword evidence="1" id="KW-0949">S-adenosyl-L-methionine</keyword>
<dbReference type="EMBL" id="LGRX02016655">
    <property type="protein sequence ID" value="KAK3261796.1"/>
    <property type="molecule type" value="Genomic_DNA"/>
</dbReference>